<dbReference type="SUPFAM" id="SSF55961">
    <property type="entry name" value="Bet v1-like"/>
    <property type="match status" value="1"/>
</dbReference>
<evidence type="ECO:0000313" key="2">
    <source>
        <dbReference type="Proteomes" id="UP000199215"/>
    </source>
</evidence>
<accession>A0A1H6IBH7</accession>
<organism evidence="1 2">
    <name type="scientific">Halopenitus malekzadehii</name>
    <dbReference type="NCBI Taxonomy" id="1267564"/>
    <lineage>
        <taxon>Archaea</taxon>
        <taxon>Methanobacteriati</taxon>
        <taxon>Methanobacteriota</taxon>
        <taxon>Stenosarchaea group</taxon>
        <taxon>Halobacteria</taxon>
        <taxon>Halobacteriales</taxon>
        <taxon>Haloferacaceae</taxon>
        <taxon>Halopenitus</taxon>
    </lineage>
</organism>
<gene>
    <name evidence="1" type="ORF">SAMN05192561_102106</name>
</gene>
<dbReference type="RefSeq" id="WP_092815951.1">
    <property type="nucleotide sequence ID" value="NZ_FNWU01000002.1"/>
</dbReference>
<keyword evidence="2" id="KW-1185">Reference proteome</keyword>
<dbReference type="InterPro" id="IPR023393">
    <property type="entry name" value="START-like_dom_sf"/>
</dbReference>
<sequence length="149" mass="16110">MRSVTLTRSFDADPGSIADAMTDVEPFIAAAGFDEVSVDGDRIAVANRVGIATIELTLERTDELGDGMADDDPPYVLEYVQREGIFEAMTTTYTVTPTAAGSEVTATTEFALDVAIVGDVLDATVIKRQRRRELNAQFDWLETQGVQGT</sequence>
<name>A0A1H6IBH7_9EURY</name>
<proteinExistence type="predicted"/>
<dbReference type="STRING" id="1267564.SAMN05192561_102106"/>
<dbReference type="AlphaFoldDB" id="A0A1H6IBH7"/>
<dbReference type="Proteomes" id="UP000199215">
    <property type="component" value="Unassembled WGS sequence"/>
</dbReference>
<evidence type="ECO:0008006" key="3">
    <source>
        <dbReference type="Google" id="ProtNLM"/>
    </source>
</evidence>
<dbReference type="OrthoDB" id="303611at2157"/>
<protein>
    <recommendedName>
        <fullName evidence="3">Polyketide cyclase / dehydrase and lipid transport</fullName>
    </recommendedName>
</protein>
<dbReference type="EMBL" id="FNWU01000002">
    <property type="protein sequence ID" value="SEH46021.1"/>
    <property type="molecule type" value="Genomic_DNA"/>
</dbReference>
<dbReference type="Gene3D" id="3.30.530.20">
    <property type="match status" value="1"/>
</dbReference>
<reference evidence="1 2" key="1">
    <citation type="submission" date="2016-10" db="EMBL/GenBank/DDBJ databases">
        <authorList>
            <person name="de Groot N.N."/>
        </authorList>
    </citation>
    <scope>NUCLEOTIDE SEQUENCE [LARGE SCALE GENOMIC DNA]</scope>
    <source>
        <strain evidence="1 2">IBRC-M10418</strain>
    </source>
</reference>
<evidence type="ECO:0000313" key="1">
    <source>
        <dbReference type="EMBL" id="SEH46021.1"/>
    </source>
</evidence>